<sequence>MSPSHMEPPANMPAPDTGGCLATREILDRIGDKWSLYIVAMLANGTRRFNELKRGIDGISQRMLTLTLRGLERDGLVTRTMYPTIPPRVDYDLTDLGRTLLTPVMALVHWANENQVAIAEAHKRFDEEPEPDQVLIQGVVYQRR</sequence>
<evidence type="ECO:0000256" key="1">
    <source>
        <dbReference type="ARBA" id="ARBA00023015"/>
    </source>
</evidence>
<dbReference type="InterPro" id="IPR002577">
    <property type="entry name" value="HTH_HxlR"/>
</dbReference>
<dbReference type="PROSITE" id="PS51118">
    <property type="entry name" value="HTH_HXLR"/>
    <property type="match status" value="1"/>
</dbReference>
<organism evidence="5 6">
    <name type="scientific">Burkholderia theae</name>
    <dbReference type="NCBI Taxonomy" id="3143496"/>
    <lineage>
        <taxon>Bacteria</taxon>
        <taxon>Pseudomonadati</taxon>
        <taxon>Pseudomonadota</taxon>
        <taxon>Betaproteobacteria</taxon>
        <taxon>Burkholderiales</taxon>
        <taxon>Burkholderiaceae</taxon>
        <taxon>Burkholderia</taxon>
    </lineage>
</organism>
<dbReference type="RefSeq" id="WP_186119502.1">
    <property type="nucleotide sequence ID" value="NZ_JBCPYA010000004.1"/>
</dbReference>
<dbReference type="Gene3D" id="1.10.10.10">
    <property type="entry name" value="Winged helix-like DNA-binding domain superfamily/Winged helix DNA-binding domain"/>
    <property type="match status" value="1"/>
</dbReference>
<dbReference type="SUPFAM" id="SSF46785">
    <property type="entry name" value="Winged helix' DNA-binding domain"/>
    <property type="match status" value="1"/>
</dbReference>
<keyword evidence="1" id="KW-0805">Transcription regulation</keyword>
<reference evidence="5 6" key="1">
    <citation type="submission" date="2024-05" db="EMBL/GenBank/DDBJ databases">
        <title>Burkholderia sp. Nov. a novel bacteria isolated from rhizosphere soil of Camellia sinensis.</title>
        <authorList>
            <person name="Dong Y."/>
        </authorList>
    </citation>
    <scope>NUCLEOTIDE SEQUENCE [LARGE SCALE GENOMIC DNA]</scope>
    <source>
        <strain evidence="5 6">GS2Y</strain>
    </source>
</reference>
<protein>
    <submittedName>
        <fullName evidence="5">Helix-turn-helix domain-containing protein</fullName>
    </submittedName>
</protein>
<dbReference type="PANTHER" id="PTHR33204">
    <property type="entry name" value="TRANSCRIPTIONAL REGULATOR, MARR FAMILY"/>
    <property type="match status" value="1"/>
</dbReference>
<proteinExistence type="predicted"/>
<dbReference type="InterPro" id="IPR036390">
    <property type="entry name" value="WH_DNA-bd_sf"/>
</dbReference>
<evidence type="ECO:0000259" key="4">
    <source>
        <dbReference type="PROSITE" id="PS51118"/>
    </source>
</evidence>
<evidence type="ECO:0000313" key="5">
    <source>
        <dbReference type="EMBL" id="MEN2470714.1"/>
    </source>
</evidence>
<dbReference type="InterPro" id="IPR036388">
    <property type="entry name" value="WH-like_DNA-bd_sf"/>
</dbReference>
<dbReference type="Proteomes" id="UP001466933">
    <property type="component" value="Unassembled WGS sequence"/>
</dbReference>
<name>A0ABU9WFS9_9BURK</name>
<gene>
    <name evidence="5" type="ORF">VOI36_12510</name>
</gene>
<accession>A0ABU9WFS9</accession>
<dbReference type="EMBL" id="JBCPYA010000004">
    <property type="protein sequence ID" value="MEN2470714.1"/>
    <property type="molecule type" value="Genomic_DNA"/>
</dbReference>
<dbReference type="PANTHER" id="PTHR33204:SF39">
    <property type="entry name" value="TRANSCRIPTIONAL REGULATORY PROTEIN"/>
    <property type="match status" value="1"/>
</dbReference>
<dbReference type="Pfam" id="PF01638">
    <property type="entry name" value="HxlR"/>
    <property type="match status" value="1"/>
</dbReference>
<evidence type="ECO:0000256" key="2">
    <source>
        <dbReference type="ARBA" id="ARBA00023125"/>
    </source>
</evidence>
<evidence type="ECO:0000256" key="3">
    <source>
        <dbReference type="ARBA" id="ARBA00023163"/>
    </source>
</evidence>
<feature type="domain" description="HTH hxlR-type" evidence="4">
    <location>
        <begin position="20"/>
        <end position="119"/>
    </location>
</feature>
<keyword evidence="2" id="KW-0238">DNA-binding</keyword>
<evidence type="ECO:0000313" key="6">
    <source>
        <dbReference type="Proteomes" id="UP001466933"/>
    </source>
</evidence>
<comment type="caution">
    <text evidence="5">The sequence shown here is derived from an EMBL/GenBank/DDBJ whole genome shotgun (WGS) entry which is preliminary data.</text>
</comment>
<keyword evidence="6" id="KW-1185">Reference proteome</keyword>
<keyword evidence="3" id="KW-0804">Transcription</keyword>